<protein>
    <recommendedName>
        <fullName evidence="3">FAD:protein FMN transferase</fullName>
        <ecNumber evidence="2">2.7.1.180</ecNumber>
    </recommendedName>
    <alternativeName>
        <fullName evidence="9">Flavin transferase</fullName>
    </alternativeName>
</protein>
<dbReference type="InterPro" id="IPR024932">
    <property type="entry name" value="ApbE"/>
</dbReference>
<dbReference type="PANTHER" id="PTHR30040:SF2">
    <property type="entry name" value="FAD:PROTEIN FMN TRANSFERASE"/>
    <property type="match status" value="1"/>
</dbReference>
<evidence type="ECO:0000313" key="12">
    <source>
        <dbReference type="Proteomes" id="UP000642748"/>
    </source>
</evidence>
<sequence length="252" mass="26178">MHTLSERVIARHSVQITGTTYAFCLAAPPTMARRTIGEALAAAVAELRAVDAAFSPFHPRSLVSAVRRGELTADSYPPPLADVVQRCDAMRAATDGWFDAWAVPGGFDPSGLVKGWAIDRAAVLLRAAGIDDYAITSGGDWLVRGNGPRGGPWRVGVADPDNPLRVLATIQLSDGAVATSGYGALVVNPHTGAPARSKGPATVTGPTLATADAYATALFAADQAGMPWFPSTDGYEAVVVSGRPTGELLTLR</sequence>
<comment type="caution">
    <text evidence="11">The sequence shown here is derived from an EMBL/GenBank/DDBJ whole genome shotgun (WGS) entry which is preliminary data.</text>
</comment>
<comment type="cofactor">
    <cofactor evidence="1">
        <name>Mg(2+)</name>
        <dbReference type="ChEBI" id="CHEBI:18420"/>
    </cofactor>
</comment>
<dbReference type="AlphaFoldDB" id="A0A8J3QPV5"/>
<evidence type="ECO:0000256" key="10">
    <source>
        <dbReference type="ARBA" id="ARBA00048540"/>
    </source>
</evidence>
<evidence type="ECO:0000256" key="6">
    <source>
        <dbReference type="ARBA" id="ARBA00022723"/>
    </source>
</evidence>
<keyword evidence="6" id="KW-0479">Metal-binding</keyword>
<organism evidence="11 12">
    <name type="scientific">Rugosimonospora africana</name>
    <dbReference type="NCBI Taxonomy" id="556532"/>
    <lineage>
        <taxon>Bacteria</taxon>
        <taxon>Bacillati</taxon>
        <taxon>Actinomycetota</taxon>
        <taxon>Actinomycetes</taxon>
        <taxon>Micromonosporales</taxon>
        <taxon>Micromonosporaceae</taxon>
        <taxon>Rugosimonospora</taxon>
    </lineage>
</organism>
<dbReference type="GO" id="GO:0046872">
    <property type="term" value="F:metal ion binding"/>
    <property type="evidence" value="ECO:0007669"/>
    <property type="project" value="UniProtKB-KW"/>
</dbReference>
<evidence type="ECO:0000256" key="2">
    <source>
        <dbReference type="ARBA" id="ARBA00011955"/>
    </source>
</evidence>
<keyword evidence="7" id="KW-0274">FAD</keyword>
<accession>A0A8J3QPV5</accession>
<evidence type="ECO:0000256" key="3">
    <source>
        <dbReference type="ARBA" id="ARBA00016337"/>
    </source>
</evidence>
<evidence type="ECO:0000256" key="9">
    <source>
        <dbReference type="ARBA" id="ARBA00031306"/>
    </source>
</evidence>
<evidence type="ECO:0000313" key="11">
    <source>
        <dbReference type="EMBL" id="GIH13550.1"/>
    </source>
</evidence>
<dbReference type="RefSeq" id="WP_239133466.1">
    <property type="nucleotide sequence ID" value="NZ_BONZ01000015.1"/>
</dbReference>
<keyword evidence="4" id="KW-0285">Flavoprotein</keyword>
<dbReference type="Pfam" id="PF02424">
    <property type="entry name" value="ApbE"/>
    <property type="match status" value="1"/>
</dbReference>
<evidence type="ECO:0000256" key="7">
    <source>
        <dbReference type="ARBA" id="ARBA00022827"/>
    </source>
</evidence>
<dbReference type="PANTHER" id="PTHR30040">
    <property type="entry name" value="THIAMINE BIOSYNTHESIS LIPOPROTEIN APBE"/>
    <property type="match status" value="1"/>
</dbReference>
<evidence type="ECO:0000256" key="4">
    <source>
        <dbReference type="ARBA" id="ARBA00022630"/>
    </source>
</evidence>
<evidence type="ECO:0000256" key="8">
    <source>
        <dbReference type="ARBA" id="ARBA00022842"/>
    </source>
</evidence>
<evidence type="ECO:0000256" key="5">
    <source>
        <dbReference type="ARBA" id="ARBA00022679"/>
    </source>
</evidence>
<dbReference type="InterPro" id="IPR003374">
    <property type="entry name" value="ApbE-like_sf"/>
</dbReference>
<comment type="catalytic activity">
    <reaction evidence="10">
        <text>L-threonyl-[protein] + FAD = FMN-L-threonyl-[protein] + AMP + H(+)</text>
        <dbReference type="Rhea" id="RHEA:36847"/>
        <dbReference type="Rhea" id="RHEA-COMP:11060"/>
        <dbReference type="Rhea" id="RHEA-COMP:11061"/>
        <dbReference type="ChEBI" id="CHEBI:15378"/>
        <dbReference type="ChEBI" id="CHEBI:30013"/>
        <dbReference type="ChEBI" id="CHEBI:57692"/>
        <dbReference type="ChEBI" id="CHEBI:74257"/>
        <dbReference type="ChEBI" id="CHEBI:456215"/>
        <dbReference type="EC" id="2.7.1.180"/>
    </reaction>
</comment>
<dbReference type="EC" id="2.7.1.180" evidence="2"/>
<dbReference type="Gene3D" id="3.10.520.10">
    <property type="entry name" value="ApbE-like domains"/>
    <property type="match status" value="2"/>
</dbReference>
<gene>
    <name evidence="11" type="primary">apbE_2</name>
    <name evidence="11" type="ORF">Raf01_17220</name>
</gene>
<proteinExistence type="predicted"/>
<reference evidence="11" key="1">
    <citation type="submission" date="2021-01" db="EMBL/GenBank/DDBJ databases">
        <title>Whole genome shotgun sequence of Rugosimonospora africana NBRC 104875.</title>
        <authorList>
            <person name="Komaki H."/>
            <person name="Tamura T."/>
        </authorList>
    </citation>
    <scope>NUCLEOTIDE SEQUENCE</scope>
    <source>
        <strain evidence="11">NBRC 104875</strain>
    </source>
</reference>
<dbReference type="Proteomes" id="UP000642748">
    <property type="component" value="Unassembled WGS sequence"/>
</dbReference>
<keyword evidence="8" id="KW-0460">Magnesium</keyword>
<name>A0A8J3QPV5_9ACTN</name>
<keyword evidence="5 11" id="KW-0808">Transferase</keyword>
<keyword evidence="12" id="KW-1185">Reference proteome</keyword>
<dbReference type="SUPFAM" id="SSF143631">
    <property type="entry name" value="ApbE-like"/>
    <property type="match status" value="1"/>
</dbReference>
<dbReference type="GO" id="GO:0016740">
    <property type="term" value="F:transferase activity"/>
    <property type="evidence" value="ECO:0007669"/>
    <property type="project" value="UniProtKB-KW"/>
</dbReference>
<dbReference type="EMBL" id="BONZ01000015">
    <property type="protein sequence ID" value="GIH13550.1"/>
    <property type="molecule type" value="Genomic_DNA"/>
</dbReference>
<evidence type="ECO:0000256" key="1">
    <source>
        <dbReference type="ARBA" id="ARBA00001946"/>
    </source>
</evidence>